<feature type="domain" description="Peptidase M48" evidence="8">
    <location>
        <begin position="115"/>
        <end position="195"/>
    </location>
</feature>
<comment type="cofactor">
    <cofactor evidence="6">
        <name>Zn(2+)</name>
        <dbReference type="ChEBI" id="CHEBI:29105"/>
    </cofactor>
    <text evidence="6">Binds 1 zinc ion per subunit.</text>
</comment>
<proteinExistence type="inferred from homology"/>
<feature type="transmembrane region" description="Helical" evidence="7">
    <location>
        <begin position="93"/>
        <end position="114"/>
    </location>
</feature>
<dbReference type="EMBL" id="FOET01000028">
    <property type="protein sequence ID" value="SER01511.1"/>
    <property type="molecule type" value="Genomic_DNA"/>
</dbReference>
<reference evidence="9 10" key="1">
    <citation type="submission" date="2016-10" db="EMBL/GenBank/DDBJ databases">
        <authorList>
            <person name="de Groot N.N."/>
        </authorList>
    </citation>
    <scope>NUCLEOTIDE SEQUENCE [LARGE SCALE GENOMIC DNA]</scope>
    <source>
        <strain evidence="9 10">CGMCC 4.3519</strain>
    </source>
</reference>
<evidence type="ECO:0000256" key="1">
    <source>
        <dbReference type="ARBA" id="ARBA00022670"/>
    </source>
</evidence>
<dbReference type="PANTHER" id="PTHR34978">
    <property type="entry name" value="POSSIBLE SENSOR-TRANSDUCER PROTEIN BLAR"/>
    <property type="match status" value="1"/>
</dbReference>
<dbReference type="InterPro" id="IPR001915">
    <property type="entry name" value="Peptidase_M48"/>
</dbReference>
<keyword evidence="4 6" id="KW-0862">Zinc</keyword>
<evidence type="ECO:0000256" key="4">
    <source>
        <dbReference type="ARBA" id="ARBA00022833"/>
    </source>
</evidence>
<dbReference type="GO" id="GO:0006508">
    <property type="term" value="P:proteolysis"/>
    <property type="evidence" value="ECO:0007669"/>
    <property type="project" value="UniProtKB-KW"/>
</dbReference>
<dbReference type="GO" id="GO:0046872">
    <property type="term" value="F:metal ion binding"/>
    <property type="evidence" value="ECO:0007669"/>
    <property type="project" value="UniProtKB-KW"/>
</dbReference>
<evidence type="ECO:0000313" key="9">
    <source>
        <dbReference type="EMBL" id="SER01511.1"/>
    </source>
</evidence>
<dbReference type="Pfam" id="PF01435">
    <property type="entry name" value="Peptidase_M48"/>
    <property type="match status" value="1"/>
</dbReference>
<dbReference type="AlphaFoldDB" id="A0A1H9KQR6"/>
<keyword evidence="2" id="KW-0479">Metal-binding</keyword>
<keyword evidence="7" id="KW-1133">Transmembrane helix</keyword>
<dbReference type="RefSeq" id="WP_093663389.1">
    <property type="nucleotide sequence ID" value="NZ_FOET01000028.1"/>
</dbReference>
<keyword evidence="5 6" id="KW-0482">Metalloprotease</keyword>
<name>A0A1H9KQR6_9ACTN</name>
<dbReference type="Proteomes" id="UP000199055">
    <property type="component" value="Unassembled WGS sequence"/>
</dbReference>
<dbReference type="GO" id="GO:0004222">
    <property type="term" value="F:metalloendopeptidase activity"/>
    <property type="evidence" value="ECO:0007669"/>
    <property type="project" value="InterPro"/>
</dbReference>
<evidence type="ECO:0000256" key="3">
    <source>
        <dbReference type="ARBA" id="ARBA00022801"/>
    </source>
</evidence>
<dbReference type="Gene3D" id="3.30.2010.10">
    <property type="entry name" value="Metalloproteases ('zincins'), catalytic domain"/>
    <property type="match status" value="1"/>
</dbReference>
<keyword evidence="1 6" id="KW-0645">Protease</keyword>
<organism evidence="9 10">
    <name type="scientific">Streptomyces radiopugnans</name>
    <dbReference type="NCBI Taxonomy" id="403935"/>
    <lineage>
        <taxon>Bacteria</taxon>
        <taxon>Bacillati</taxon>
        <taxon>Actinomycetota</taxon>
        <taxon>Actinomycetes</taxon>
        <taxon>Kitasatosporales</taxon>
        <taxon>Streptomycetaceae</taxon>
        <taxon>Streptomyces</taxon>
    </lineage>
</organism>
<comment type="similarity">
    <text evidence="6">Belongs to the peptidase M48 family.</text>
</comment>
<dbReference type="InterPro" id="IPR052173">
    <property type="entry name" value="Beta-lactam_resp_regulator"/>
</dbReference>
<evidence type="ECO:0000259" key="8">
    <source>
        <dbReference type="Pfam" id="PF01435"/>
    </source>
</evidence>
<sequence>MTAALALAGYALLVGAVAPYALARARWAHRAPRLAVLVWYGLMATFTVTVALALYHVALREEHVHDGLVGLLTACGLFPVAFGPASHTAADPAALLPPALVVLLPAGWFLRTVWRTRRAQRRHLDLLAVLGRPSSEYDAVIVDHDTPAVYCLPGRSRRVVVTRGAIRALSREQLQAVLAHERAHIAGRHHLCHAVAEAFERTFPRLPLARHAREQTALLLEMTADDRALRHHSRETLAAAMYEVAAGQTPRAAFGAGGSSAAVRLCRLLTPEAEPHRATRLGIAAGSLGVMLLPLLIACGPVMG</sequence>
<keyword evidence="7" id="KW-0812">Transmembrane</keyword>
<dbReference type="PANTHER" id="PTHR34978:SF3">
    <property type="entry name" value="SLR0241 PROTEIN"/>
    <property type="match status" value="1"/>
</dbReference>
<evidence type="ECO:0000256" key="2">
    <source>
        <dbReference type="ARBA" id="ARBA00022723"/>
    </source>
</evidence>
<feature type="transmembrane region" description="Helical" evidence="7">
    <location>
        <begin position="281"/>
        <end position="303"/>
    </location>
</feature>
<evidence type="ECO:0000256" key="7">
    <source>
        <dbReference type="SAM" id="Phobius"/>
    </source>
</evidence>
<feature type="transmembrane region" description="Helical" evidence="7">
    <location>
        <begin position="33"/>
        <end position="55"/>
    </location>
</feature>
<dbReference type="STRING" id="403935.SAMN05216481_1285"/>
<keyword evidence="3 6" id="KW-0378">Hydrolase</keyword>
<accession>A0A1H9KQR6</accession>
<evidence type="ECO:0000256" key="5">
    <source>
        <dbReference type="ARBA" id="ARBA00023049"/>
    </source>
</evidence>
<protein>
    <submittedName>
        <fullName evidence="9">Peptidase family M48</fullName>
    </submittedName>
</protein>
<keyword evidence="7" id="KW-0472">Membrane</keyword>
<evidence type="ECO:0000256" key="6">
    <source>
        <dbReference type="RuleBase" id="RU003983"/>
    </source>
</evidence>
<dbReference type="CDD" id="cd07326">
    <property type="entry name" value="M56_BlaR1_MecR1_like"/>
    <property type="match status" value="1"/>
</dbReference>
<keyword evidence="10" id="KW-1185">Reference proteome</keyword>
<evidence type="ECO:0000313" key="10">
    <source>
        <dbReference type="Proteomes" id="UP000199055"/>
    </source>
</evidence>
<gene>
    <name evidence="9" type="ORF">SAMN05216481_1285</name>
</gene>